<reference evidence="3" key="1">
    <citation type="submission" date="2022-12" db="EMBL/GenBank/DDBJ databases">
        <title>Genome assemblies of Blomia tropicalis.</title>
        <authorList>
            <person name="Cui Y."/>
        </authorList>
    </citation>
    <scope>NUCLEOTIDE SEQUENCE</scope>
    <source>
        <tissue evidence="3">Adult mites</tissue>
    </source>
</reference>
<dbReference type="EMBL" id="JAPWDV010000001">
    <property type="protein sequence ID" value="KAJ6223140.1"/>
    <property type="molecule type" value="Genomic_DNA"/>
</dbReference>
<keyword evidence="2" id="KW-1133">Transmembrane helix</keyword>
<accession>A0A9Q0MC16</accession>
<evidence type="ECO:0000256" key="2">
    <source>
        <dbReference type="SAM" id="Phobius"/>
    </source>
</evidence>
<keyword evidence="4" id="KW-1185">Reference proteome</keyword>
<feature type="compositionally biased region" description="Low complexity" evidence="1">
    <location>
        <begin position="184"/>
        <end position="197"/>
    </location>
</feature>
<keyword evidence="2" id="KW-0812">Transmembrane</keyword>
<dbReference type="Proteomes" id="UP001142055">
    <property type="component" value="Chromosome 1"/>
</dbReference>
<comment type="caution">
    <text evidence="3">The sequence shown here is derived from an EMBL/GenBank/DDBJ whole genome shotgun (WGS) entry which is preliminary data.</text>
</comment>
<dbReference type="AlphaFoldDB" id="A0A9Q0MC16"/>
<gene>
    <name evidence="3" type="ORF">RDWZM_001685</name>
</gene>
<keyword evidence="2" id="KW-0472">Membrane</keyword>
<feature type="region of interest" description="Disordered" evidence="1">
    <location>
        <begin position="278"/>
        <end position="303"/>
    </location>
</feature>
<feature type="compositionally biased region" description="Basic and acidic residues" evidence="1">
    <location>
        <begin position="282"/>
        <end position="296"/>
    </location>
</feature>
<feature type="compositionally biased region" description="Low complexity" evidence="1">
    <location>
        <begin position="1"/>
        <end position="12"/>
    </location>
</feature>
<name>A0A9Q0MC16_BLOTA</name>
<protein>
    <submittedName>
        <fullName evidence="3">Uncharacterized protein</fullName>
    </submittedName>
</protein>
<evidence type="ECO:0000256" key="1">
    <source>
        <dbReference type="SAM" id="MobiDB-lite"/>
    </source>
</evidence>
<evidence type="ECO:0000313" key="4">
    <source>
        <dbReference type="Proteomes" id="UP001142055"/>
    </source>
</evidence>
<feature type="region of interest" description="Disordered" evidence="1">
    <location>
        <begin position="182"/>
        <end position="203"/>
    </location>
</feature>
<organism evidence="3 4">
    <name type="scientific">Blomia tropicalis</name>
    <name type="common">Mite</name>
    <dbReference type="NCBI Taxonomy" id="40697"/>
    <lineage>
        <taxon>Eukaryota</taxon>
        <taxon>Metazoa</taxon>
        <taxon>Ecdysozoa</taxon>
        <taxon>Arthropoda</taxon>
        <taxon>Chelicerata</taxon>
        <taxon>Arachnida</taxon>
        <taxon>Acari</taxon>
        <taxon>Acariformes</taxon>
        <taxon>Sarcoptiformes</taxon>
        <taxon>Astigmata</taxon>
        <taxon>Glycyphagoidea</taxon>
        <taxon>Echimyopodidae</taxon>
        <taxon>Blomia</taxon>
    </lineage>
</organism>
<feature type="transmembrane region" description="Helical" evidence="2">
    <location>
        <begin position="341"/>
        <end position="364"/>
    </location>
</feature>
<proteinExistence type="predicted"/>
<feature type="region of interest" description="Disordered" evidence="1">
    <location>
        <begin position="1"/>
        <end position="31"/>
    </location>
</feature>
<evidence type="ECO:0000313" key="3">
    <source>
        <dbReference type="EMBL" id="KAJ6223140.1"/>
    </source>
</evidence>
<sequence>MSSNGSKSISPSPFDVSEQSSNLSEHDNKSDTAVDQSELLIDIKKHETFTTIFRAHRDKKGKFRYSIRRKIASKIKGLKNQESKQSHLDAVFGNVVSRESTFDKWSRSRSQRSIVNDLGSLKRQRSKNKFPVSAVLISSSAVELPRARPSNIVLVPKRVEYQTYPLQKNSFIPIEKQNITKSETTTTTTSSSSSSSSPDQTITPKSTYKTAFVLPNHSKVGVETTIRSRSPSKYNNVSMKNVIHIISPRTNQTSLAKLENHSKRTIFELFVGPTPKSSLMEKSLKEDPDSPIEKSREKSKKKPDVFNQFEEHRKFLLHQEKFLELMEQLERDRARDTKWNAIMTIMTATLFLLASILCLVMAYYK</sequence>